<dbReference type="PANTHER" id="PTHR35566:SF1">
    <property type="entry name" value="TYPE VI SECRETION SYSTEM BASEPLATE COMPONENT TSSK1"/>
    <property type="match status" value="1"/>
</dbReference>
<name>A0A3B0ZKM2_9ZZZZ</name>
<protein>
    <submittedName>
        <fullName evidence="1">Uncharacterized protein ImpJ/VasE</fullName>
    </submittedName>
</protein>
<evidence type="ECO:0000313" key="1">
    <source>
        <dbReference type="EMBL" id="VAW94035.1"/>
    </source>
</evidence>
<dbReference type="EMBL" id="UOFU01000042">
    <property type="protein sequence ID" value="VAW94035.1"/>
    <property type="molecule type" value="Genomic_DNA"/>
</dbReference>
<sequence>MSWRNKVIWSEGTFLHPHHFQQHDRYLESLIDARSESLQAWSWGITSLDIDSELLVLGKFSIRSCRGIMPDGTAFNIPADAPPPPPLTIPEELHQQTVFLALPLSRQGMAETDISGNNALLARYRPFELDVSDNVAGHDKTVPLQVGQLQMRLMLADEERDHFSCLGLARIQETRPDKGVVLDEAFIPPCLDCSASPKLKGFITELLGLLKHRSKALVDRTSGVGAGVAEISDFMMLQLVNRVAPLIEHLDKLPRLHPESFYRTAVQLAGELATFTADGKRPPAFPPYQQDDHENSFAAVMDELRRSLTLVLEQNAIAVALEKRNYGIHLATVSDTDLFKQAQFVLAVKANLRQEALQAQFPAQVKIGPSDYIRQMVNSGLPGIGLRLLPVAPRHIPYHAGYTYFELDRSSEYWQGLEKSGAIAVHVSGAFSDLEMELWAIKGST</sequence>
<dbReference type="NCBIfam" id="TIGR03353">
    <property type="entry name" value="VI_chp_4"/>
    <property type="match status" value="1"/>
</dbReference>
<proteinExistence type="predicted"/>
<reference evidence="1" key="1">
    <citation type="submission" date="2018-06" db="EMBL/GenBank/DDBJ databases">
        <authorList>
            <person name="Zhirakovskaya E."/>
        </authorList>
    </citation>
    <scope>NUCLEOTIDE SEQUENCE</scope>
</reference>
<dbReference type="AlphaFoldDB" id="A0A3B0ZKM2"/>
<accession>A0A3B0ZKM2</accession>
<dbReference type="InterPro" id="IPR010263">
    <property type="entry name" value="T6SS_TssK"/>
</dbReference>
<dbReference type="PANTHER" id="PTHR35566">
    <property type="entry name" value="BLR3599 PROTEIN"/>
    <property type="match status" value="1"/>
</dbReference>
<gene>
    <name evidence="1" type="ORF">MNBD_GAMMA20-1034</name>
</gene>
<dbReference type="Pfam" id="PF05936">
    <property type="entry name" value="T6SS_VasE"/>
    <property type="match status" value="1"/>
</dbReference>
<organism evidence="1">
    <name type="scientific">hydrothermal vent metagenome</name>
    <dbReference type="NCBI Taxonomy" id="652676"/>
    <lineage>
        <taxon>unclassified sequences</taxon>
        <taxon>metagenomes</taxon>
        <taxon>ecological metagenomes</taxon>
    </lineage>
</organism>